<feature type="compositionally biased region" description="Gly residues" evidence="1">
    <location>
        <begin position="575"/>
        <end position="589"/>
    </location>
</feature>
<feature type="transmembrane region" description="Helical" evidence="2">
    <location>
        <begin position="24"/>
        <end position="43"/>
    </location>
</feature>
<keyword evidence="2" id="KW-0812">Transmembrane</keyword>
<feature type="transmembrane region" description="Helical" evidence="2">
    <location>
        <begin position="202"/>
        <end position="222"/>
    </location>
</feature>
<proteinExistence type="predicted"/>
<organism evidence="3 4">
    <name type="scientific">Parafrankia irregularis</name>
    <dbReference type="NCBI Taxonomy" id="795642"/>
    <lineage>
        <taxon>Bacteria</taxon>
        <taxon>Bacillati</taxon>
        <taxon>Actinomycetota</taxon>
        <taxon>Actinomycetes</taxon>
        <taxon>Frankiales</taxon>
        <taxon>Frankiaceae</taxon>
        <taxon>Parafrankia</taxon>
    </lineage>
</organism>
<sequence>MATAPSGDVPSAGRRFSFLARHSVFGVLLLVGVALRLAAAVGYRPAFEFNGDSYAYIRLSALSEPDQMRPAGYPAFLRLLSETGAGLWVVPTVQHVLAIAVATALYALLVHRRVAAPIAALAAAPLLLDAYQIVIEHFVMAETLFAVALVAAMVALMWSRRPSVWALALAGLLLGASGLVRTIGVAIGLLAFGYVVLRRLGWLRISVFGVFLAAPLIAYASWFNSAHGKIGLTGGDAAWLYGRVAPIADCDQLDLKPEQLSLCSPHPVGERPDPSYYVWDRNSPANNLDVSADERDALLRDFAWQVITRQPADYLRTVGTDLGHFFKPGRPVGPQDWPDATWRFPTSDEPRYLHNSEPLLGLQGDDHPTRTITEPWAGLLRSYQTRGFTPGPALAVTAGLGLLACLAALPRIVPAGLRGGDGRTRWHELTAERRRIGVDCLFLIGAGAAVIVVPAATVCFDYRYMLPLLFLLPPAAALATRQGHLLVVAWRERRDAAETSWRFASGTGDADAHSPFELLEPVSATGPLPPVDVDLPTLPGEIVGGGETPGGHAGDRPRGSTDASSTDASSAGTGTTTGGSGTTDSGGGSEPTDGAPRPSAGGAPLPKRPPGATFETRERRRRPPVSLGPDARMPTPGTSPAASSGRTASTGAGAGRTTPGGRTGSPAATGGESQENRPSRGNPSEAQGADWDPPTMPPGRTGSGEPTTG</sequence>
<feature type="compositionally biased region" description="Low complexity" evidence="1">
    <location>
        <begin position="560"/>
        <end position="574"/>
    </location>
</feature>
<protein>
    <recommendedName>
        <fullName evidence="5">Dolichyl-phosphate-mannose-protein mannosyltransferase</fullName>
    </recommendedName>
</protein>
<reference evidence="4" key="1">
    <citation type="submission" date="2015-11" db="EMBL/GenBank/DDBJ databases">
        <authorList>
            <person name="Varghese N."/>
        </authorList>
    </citation>
    <scope>NUCLEOTIDE SEQUENCE [LARGE SCALE GENOMIC DNA]</scope>
    <source>
        <strain evidence="4">DSM 45899</strain>
    </source>
</reference>
<feature type="compositionally biased region" description="Low complexity" evidence="1">
    <location>
        <begin position="531"/>
        <end position="541"/>
    </location>
</feature>
<feature type="compositionally biased region" description="Gly residues" evidence="1">
    <location>
        <begin position="542"/>
        <end position="552"/>
    </location>
</feature>
<feature type="transmembrane region" description="Helical" evidence="2">
    <location>
        <begin position="85"/>
        <end position="107"/>
    </location>
</feature>
<evidence type="ECO:0000313" key="4">
    <source>
        <dbReference type="Proteomes" id="UP000198802"/>
    </source>
</evidence>
<dbReference type="EMBL" id="FAOZ01000039">
    <property type="protein sequence ID" value="CUU60395.1"/>
    <property type="molecule type" value="Genomic_DNA"/>
</dbReference>
<accession>A0A0S4QXL2</accession>
<evidence type="ECO:0000256" key="2">
    <source>
        <dbReference type="SAM" id="Phobius"/>
    </source>
</evidence>
<evidence type="ECO:0008006" key="5">
    <source>
        <dbReference type="Google" id="ProtNLM"/>
    </source>
</evidence>
<keyword evidence="2" id="KW-1133">Transmembrane helix</keyword>
<name>A0A0S4QXL2_9ACTN</name>
<evidence type="ECO:0000256" key="1">
    <source>
        <dbReference type="SAM" id="MobiDB-lite"/>
    </source>
</evidence>
<feature type="compositionally biased region" description="Low complexity" evidence="1">
    <location>
        <begin position="638"/>
        <end position="671"/>
    </location>
</feature>
<keyword evidence="4" id="KW-1185">Reference proteome</keyword>
<dbReference type="AlphaFoldDB" id="A0A0S4QXL2"/>
<feature type="transmembrane region" description="Helical" evidence="2">
    <location>
        <begin position="139"/>
        <end position="158"/>
    </location>
</feature>
<feature type="region of interest" description="Disordered" evidence="1">
    <location>
        <begin position="520"/>
        <end position="709"/>
    </location>
</feature>
<dbReference type="RefSeq" id="WP_091285279.1">
    <property type="nucleotide sequence ID" value="NZ_FAOZ01000039.1"/>
</dbReference>
<feature type="transmembrane region" description="Helical" evidence="2">
    <location>
        <begin position="436"/>
        <end position="456"/>
    </location>
</feature>
<evidence type="ECO:0000313" key="3">
    <source>
        <dbReference type="EMBL" id="CUU60395.1"/>
    </source>
</evidence>
<feature type="transmembrane region" description="Helical" evidence="2">
    <location>
        <begin position="165"/>
        <end position="196"/>
    </location>
</feature>
<keyword evidence="2" id="KW-0472">Membrane</keyword>
<gene>
    <name evidence="3" type="ORF">Ga0074812_13929</name>
</gene>
<dbReference type="Proteomes" id="UP000198802">
    <property type="component" value="Unassembled WGS sequence"/>
</dbReference>